<keyword evidence="2" id="KW-0175">Coiled coil</keyword>
<dbReference type="AlphaFoldDB" id="A0A4P9WJH4"/>
<dbReference type="OrthoDB" id="153872at2759"/>
<keyword evidence="5" id="KW-1185">Reference proteome</keyword>
<dbReference type="Proteomes" id="UP000269721">
    <property type="component" value="Unassembled WGS sequence"/>
</dbReference>
<dbReference type="GO" id="GO:0003729">
    <property type="term" value="F:mRNA binding"/>
    <property type="evidence" value="ECO:0007669"/>
    <property type="project" value="InterPro"/>
</dbReference>
<organism evidence="4 5">
    <name type="scientific">Blyttiomyces helicus</name>
    <dbReference type="NCBI Taxonomy" id="388810"/>
    <lineage>
        <taxon>Eukaryota</taxon>
        <taxon>Fungi</taxon>
        <taxon>Fungi incertae sedis</taxon>
        <taxon>Chytridiomycota</taxon>
        <taxon>Chytridiomycota incertae sedis</taxon>
        <taxon>Chytridiomycetes</taxon>
        <taxon>Chytridiomycetes incertae sedis</taxon>
        <taxon>Blyttiomyces</taxon>
    </lineage>
</organism>
<gene>
    <name evidence="4" type="ORF">BDK51DRAFT_24519</name>
</gene>
<evidence type="ECO:0008006" key="6">
    <source>
        <dbReference type="Google" id="ProtNLM"/>
    </source>
</evidence>
<name>A0A4P9WJH4_9FUNG</name>
<feature type="region of interest" description="Disordered" evidence="3">
    <location>
        <begin position="238"/>
        <end position="281"/>
    </location>
</feature>
<evidence type="ECO:0000256" key="1">
    <source>
        <dbReference type="ARBA" id="ARBA00005655"/>
    </source>
</evidence>
<evidence type="ECO:0000256" key="3">
    <source>
        <dbReference type="SAM" id="MobiDB-lite"/>
    </source>
</evidence>
<evidence type="ECO:0000313" key="5">
    <source>
        <dbReference type="Proteomes" id="UP000269721"/>
    </source>
</evidence>
<feature type="coiled-coil region" evidence="2">
    <location>
        <begin position="117"/>
        <end position="144"/>
    </location>
</feature>
<feature type="compositionally biased region" description="Gly residues" evidence="3">
    <location>
        <begin position="238"/>
        <end position="250"/>
    </location>
</feature>
<reference evidence="5" key="1">
    <citation type="journal article" date="2018" name="Nat. Microbiol.">
        <title>Leveraging single-cell genomics to expand the fungal tree of life.</title>
        <authorList>
            <person name="Ahrendt S.R."/>
            <person name="Quandt C.A."/>
            <person name="Ciobanu D."/>
            <person name="Clum A."/>
            <person name="Salamov A."/>
            <person name="Andreopoulos B."/>
            <person name="Cheng J.F."/>
            <person name="Woyke T."/>
            <person name="Pelin A."/>
            <person name="Henrissat B."/>
            <person name="Reynolds N.K."/>
            <person name="Benny G.L."/>
            <person name="Smith M.E."/>
            <person name="James T.Y."/>
            <person name="Grigoriev I.V."/>
        </authorList>
    </citation>
    <scope>NUCLEOTIDE SEQUENCE [LARGE SCALE GENOMIC DNA]</scope>
</reference>
<dbReference type="PANTHER" id="PTHR12375">
    <property type="entry name" value="RNA-BINDING PROTEIN LUC7-RELATED"/>
    <property type="match status" value="1"/>
</dbReference>
<proteinExistence type="inferred from homology"/>
<evidence type="ECO:0000256" key="2">
    <source>
        <dbReference type="SAM" id="Coils"/>
    </source>
</evidence>
<dbReference type="GO" id="GO:0005685">
    <property type="term" value="C:U1 snRNP"/>
    <property type="evidence" value="ECO:0007669"/>
    <property type="project" value="InterPro"/>
</dbReference>
<evidence type="ECO:0000313" key="4">
    <source>
        <dbReference type="EMBL" id="RKO92093.1"/>
    </source>
</evidence>
<sequence length="324" mass="36270">MGAAEEQRKLLEALMGKEALGGTPDNLDYKDPTVCKDFLSGLCPHDLFTNTKMDLGPCARVHSVKLKEDFERDLHEKKHDGFREEWFRSLSEFVKDCDRKIDNAHRRLDKTPEDAKANELMREVGDLTNEIATLIAQAEALGEEGKVAESIKALEQVDNLKKAKAAKDAQLKSLIGGEANNQHQKLRVCDRCSAYLSIFDSDRRLADHFGGKMHLGFVSIREKVQELADSGMVYRGPLGGISGGNRGGPGDYPRRDDRVDRDRRDSGGYRDDRGYGGGGGGYRDDRRGGYDRYVLCFFLSGIPPPLRWAGMSPPRRLKRRLTPI</sequence>
<dbReference type="EMBL" id="KZ994781">
    <property type="protein sequence ID" value="RKO92093.1"/>
    <property type="molecule type" value="Genomic_DNA"/>
</dbReference>
<accession>A0A4P9WJH4</accession>
<dbReference type="GO" id="GO:0006376">
    <property type="term" value="P:mRNA splice site recognition"/>
    <property type="evidence" value="ECO:0007669"/>
    <property type="project" value="InterPro"/>
</dbReference>
<protein>
    <recommendedName>
        <fullName evidence="6">LUC7-domain-containing protein</fullName>
    </recommendedName>
</protein>
<feature type="compositionally biased region" description="Basic and acidic residues" evidence="3">
    <location>
        <begin position="252"/>
        <end position="274"/>
    </location>
</feature>
<dbReference type="InterPro" id="IPR004882">
    <property type="entry name" value="Luc7-rel"/>
</dbReference>
<comment type="similarity">
    <text evidence="1">Belongs to the Luc7 family.</text>
</comment>
<dbReference type="Pfam" id="PF03194">
    <property type="entry name" value="LUC7"/>
    <property type="match status" value="1"/>
</dbReference>